<dbReference type="Proteomes" id="UP000185895">
    <property type="component" value="Unassembled WGS sequence"/>
</dbReference>
<dbReference type="RefSeq" id="WP_070070422.1">
    <property type="nucleotide sequence ID" value="NZ_MKKK01000045.1"/>
</dbReference>
<reference evidence="1 2" key="1">
    <citation type="submission" date="2016-09" db="EMBL/GenBank/DDBJ databases">
        <authorList>
            <person name="Capua I."/>
            <person name="De Benedictis P."/>
            <person name="Joannis T."/>
            <person name="Lombin L.H."/>
            <person name="Cattoli G."/>
        </authorList>
    </citation>
    <scope>NUCLEOTIDE SEQUENCE [LARGE SCALE GENOMIC DNA]</scope>
    <source>
        <strain evidence="1 2">ANC 4671</strain>
    </source>
</reference>
<keyword evidence="2" id="KW-1185">Reference proteome</keyword>
<sequence>MKTSSITMIINYAGLQLPVHKSPTAEDITPLKPIVDMLGLIWQDQRSKIMSSDFYRNHLGIFEQPRTNNQVGLSLPVDRDNPTYLPEVFIRIDRIASYFMTINPERVRANGNISGADYLQQKITEWADALHDYESMGFAVNLNHHKHQSAINRQRKEFAQMIAIKNKTPDQSDRSALNQIIGQMADELDIKYQQELLN</sequence>
<organism evidence="1 2">
    <name type="scientific">Acinetobacter qingfengensis</name>
    <dbReference type="NCBI Taxonomy" id="1262585"/>
    <lineage>
        <taxon>Bacteria</taxon>
        <taxon>Pseudomonadati</taxon>
        <taxon>Pseudomonadota</taxon>
        <taxon>Gammaproteobacteria</taxon>
        <taxon>Moraxellales</taxon>
        <taxon>Moraxellaceae</taxon>
        <taxon>Acinetobacter</taxon>
    </lineage>
</organism>
<dbReference type="STRING" id="1262585.BJI46_03960"/>
<name>A0A1E7R2S7_9GAMM</name>
<gene>
    <name evidence="1" type="ORF">BJI46_03960</name>
</gene>
<dbReference type="OrthoDB" id="1042522at2"/>
<dbReference type="EMBL" id="MKKK01000045">
    <property type="protein sequence ID" value="OEY93607.1"/>
    <property type="molecule type" value="Genomic_DNA"/>
</dbReference>
<dbReference type="AlphaFoldDB" id="A0A1E7R2S7"/>
<proteinExistence type="predicted"/>
<evidence type="ECO:0000313" key="1">
    <source>
        <dbReference type="EMBL" id="OEY93607.1"/>
    </source>
</evidence>
<protein>
    <submittedName>
        <fullName evidence="1">Uncharacterized protein</fullName>
    </submittedName>
</protein>
<evidence type="ECO:0000313" key="2">
    <source>
        <dbReference type="Proteomes" id="UP000185895"/>
    </source>
</evidence>
<comment type="caution">
    <text evidence="1">The sequence shown here is derived from an EMBL/GenBank/DDBJ whole genome shotgun (WGS) entry which is preliminary data.</text>
</comment>
<accession>A0A1E7R2S7</accession>